<protein>
    <submittedName>
        <fullName evidence="2">Uncharacterized protein</fullName>
    </submittedName>
</protein>
<proteinExistence type="predicted"/>
<gene>
    <name evidence="2" type="ORF">COY52_05040</name>
</gene>
<evidence type="ECO:0000313" key="3">
    <source>
        <dbReference type="Proteomes" id="UP000229307"/>
    </source>
</evidence>
<evidence type="ECO:0000256" key="1">
    <source>
        <dbReference type="SAM" id="MobiDB-lite"/>
    </source>
</evidence>
<evidence type="ECO:0000313" key="2">
    <source>
        <dbReference type="EMBL" id="PIZ17171.1"/>
    </source>
</evidence>
<organism evidence="2 3">
    <name type="scientific">Candidatus Desantisbacteria bacterium CG_4_10_14_0_8_um_filter_48_22</name>
    <dbReference type="NCBI Taxonomy" id="1974543"/>
    <lineage>
        <taxon>Bacteria</taxon>
        <taxon>Candidatus Desantisiibacteriota</taxon>
    </lineage>
</organism>
<comment type="caution">
    <text evidence="2">The sequence shown here is derived from an EMBL/GenBank/DDBJ whole genome shotgun (WGS) entry which is preliminary data.</text>
</comment>
<feature type="region of interest" description="Disordered" evidence="1">
    <location>
        <begin position="1"/>
        <end position="32"/>
    </location>
</feature>
<dbReference type="AlphaFoldDB" id="A0A2M7SCF3"/>
<accession>A0A2M7SCF3</accession>
<sequence length="64" mass="7317">LAYFRKAGQAEAKPKSPWGEKTPLSSSETKTSPIFARRVKLRRSLKRSRSPLGEKKPPFQAVWF</sequence>
<dbReference type="EMBL" id="PFMR01000138">
    <property type="protein sequence ID" value="PIZ17171.1"/>
    <property type="molecule type" value="Genomic_DNA"/>
</dbReference>
<feature type="compositionally biased region" description="Polar residues" evidence="1">
    <location>
        <begin position="23"/>
        <end position="32"/>
    </location>
</feature>
<dbReference type="Proteomes" id="UP000229307">
    <property type="component" value="Unassembled WGS sequence"/>
</dbReference>
<name>A0A2M7SCF3_9BACT</name>
<reference evidence="3" key="1">
    <citation type="submission" date="2017-09" db="EMBL/GenBank/DDBJ databases">
        <title>Depth-based differentiation of microbial function through sediment-hosted aquifers and enrichment of novel symbionts in the deep terrestrial subsurface.</title>
        <authorList>
            <person name="Probst A.J."/>
            <person name="Ladd B."/>
            <person name="Jarett J.K."/>
            <person name="Geller-Mcgrath D.E."/>
            <person name="Sieber C.M.K."/>
            <person name="Emerson J.B."/>
            <person name="Anantharaman K."/>
            <person name="Thomas B.C."/>
            <person name="Malmstrom R."/>
            <person name="Stieglmeier M."/>
            <person name="Klingl A."/>
            <person name="Woyke T."/>
            <person name="Ryan C.M."/>
            <person name="Banfield J.F."/>
        </authorList>
    </citation>
    <scope>NUCLEOTIDE SEQUENCE [LARGE SCALE GENOMIC DNA]</scope>
</reference>
<feature type="non-terminal residue" evidence="2">
    <location>
        <position position="1"/>
    </location>
</feature>